<dbReference type="Pfam" id="PF00085">
    <property type="entry name" value="Thioredoxin"/>
    <property type="match status" value="1"/>
</dbReference>
<comment type="similarity">
    <text evidence="2">Belongs to the thioredoxin family.</text>
</comment>
<evidence type="ECO:0000259" key="7">
    <source>
        <dbReference type="PROSITE" id="PS51352"/>
    </source>
</evidence>
<keyword evidence="5" id="KW-1015">Disulfide bond</keyword>
<evidence type="ECO:0000313" key="9">
    <source>
        <dbReference type="Proteomes" id="UP001596223"/>
    </source>
</evidence>
<reference evidence="9" key="1">
    <citation type="journal article" date="2019" name="Int. J. Syst. Evol. Microbiol.">
        <title>The Global Catalogue of Microorganisms (GCM) 10K type strain sequencing project: providing services to taxonomists for standard genome sequencing and annotation.</title>
        <authorList>
            <consortium name="The Broad Institute Genomics Platform"/>
            <consortium name="The Broad Institute Genome Sequencing Center for Infectious Disease"/>
            <person name="Wu L."/>
            <person name="Ma J."/>
        </authorList>
    </citation>
    <scope>NUCLEOTIDE SEQUENCE [LARGE SCALE GENOMIC DNA]</scope>
    <source>
        <strain evidence="9">CCUG 36956</strain>
    </source>
</reference>
<dbReference type="PROSITE" id="PS00194">
    <property type="entry name" value="THIOREDOXIN_1"/>
    <property type="match status" value="1"/>
</dbReference>
<evidence type="ECO:0000256" key="5">
    <source>
        <dbReference type="ARBA" id="ARBA00023157"/>
    </source>
</evidence>
<evidence type="ECO:0000313" key="8">
    <source>
        <dbReference type="EMBL" id="MFC6013018.1"/>
    </source>
</evidence>
<dbReference type="PANTHER" id="PTHR45663">
    <property type="entry name" value="GEO12009P1"/>
    <property type="match status" value="1"/>
</dbReference>
<dbReference type="CDD" id="cd02947">
    <property type="entry name" value="TRX_family"/>
    <property type="match status" value="1"/>
</dbReference>
<evidence type="ECO:0000256" key="6">
    <source>
        <dbReference type="ARBA" id="ARBA00023284"/>
    </source>
</evidence>
<proteinExistence type="inferred from homology"/>
<keyword evidence="9" id="KW-1185">Reference proteome</keyword>
<dbReference type="PROSITE" id="PS51352">
    <property type="entry name" value="THIOREDOXIN_2"/>
    <property type="match status" value="1"/>
</dbReference>
<evidence type="ECO:0000256" key="4">
    <source>
        <dbReference type="ARBA" id="ARBA00022982"/>
    </source>
</evidence>
<dbReference type="Proteomes" id="UP001596223">
    <property type="component" value="Unassembled WGS sequence"/>
</dbReference>
<evidence type="ECO:0000256" key="2">
    <source>
        <dbReference type="ARBA" id="ARBA00008987"/>
    </source>
</evidence>
<evidence type="ECO:0000256" key="3">
    <source>
        <dbReference type="ARBA" id="ARBA00022448"/>
    </source>
</evidence>
<protein>
    <submittedName>
        <fullName evidence="8">Thioredoxin family protein</fullName>
    </submittedName>
</protein>
<dbReference type="InterPro" id="IPR017937">
    <property type="entry name" value="Thioredoxin_CS"/>
</dbReference>
<dbReference type="Gene3D" id="3.40.30.10">
    <property type="entry name" value="Glutaredoxin"/>
    <property type="match status" value="1"/>
</dbReference>
<dbReference type="PANTHER" id="PTHR45663:SF11">
    <property type="entry name" value="GEO12009P1"/>
    <property type="match status" value="1"/>
</dbReference>
<keyword evidence="3" id="KW-0813">Transport</keyword>
<keyword evidence="4" id="KW-0249">Electron transport</keyword>
<accession>A0ABW1JWL6</accession>
<organism evidence="8 9">
    <name type="scientific">Nocardia lasii</name>
    <dbReference type="NCBI Taxonomy" id="1616107"/>
    <lineage>
        <taxon>Bacteria</taxon>
        <taxon>Bacillati</taxon>
        <taxon>Actinomycetota</taxon>
        <taxon>Actinomycetes</taxon>
        <taxon>Mycobacteriales</taxon>
        <taxon>Nocardiaceae</taxon>
        <taxon>Nocardia</taxon>
    </lineage>
</organism>
<gene>
    <name evidence="8" type="ORF">ACFP3H_18325</name>
</gene>
<keyword evidence="6" id="KW-0676">Redox-active center</keyword>
<dbReference type="PRINTS" id="PR00421">
    <property type="entry name" value="THIOREDOXIN"/>
</dbReference>
<evidence type="ECO:0000256" key="1">
    <source>
        <dbReference type="ARBA" id="ARBA00003318"/>
    </source>
</evidence>
<name>A0ABW1JWL6_9NOCA</name>
<sequence length="315" mass="34838">MERGHEFTVVLPGHGTYRVKLLEGVEIDDQAGETVGHWSAFDLHARGDSAGTVYQELLGGLQQRIAAGPGTPEFDAFAAYVRERGSRLSDEEVAARELAQVRETSVRWQVTDDEQYVVNLWRDAELQRDGDTVTVRAFELEATGERPGQALQALTEAVSMASGKHDAPGPRFDEFTTWVRANGDRVSAEALAQEAKDLQDYLTARDQLAPITPDDIEAESSTGVPLLVDFWAAWCGPCRQVTPVLASLADQWAGRLLVRKIDVDQFAGIWEKFEFRGIPAMLMFKDGKEIHRVIGFGGKDNLIAELEPHLAPLDH</sequence>
<comment type="caution">
    <text evidence="8">The sequence shown here is derived from an EMBL/GenBank/DDBJ whole genome shotgun (WGS) entry which is preliminary data.</text>
</comment>
<feature type="domain" description="Thioredoxin" evidence="7">
    <location>
        <begin position="166"/>
        <end position="311"/>
    </location>
</feature>
<dbReference type="EMBL" id="JBHSQN010000012">
    <property type="protein sequence ID" value="MFC6013018.1"/>
    <property type="molecule type" value="Genomic_DNA"/>
</dbReference>
<dbReference type="InterPro" id="IPR013766">
    <property type="entry name" value="Thioredoxin_domain"/>
</dbReference>
<dbReference type="SUPFAM" id="SSF52833">
    <property type="entry name" value="Thioredoxin-like"/>
    <property type="match status" value="1"/>
</dbReference>
<dbReference type="InterPro" id="IPR036249">
    <property type="entry name" value="Thioredoxin-like_sf"/>
</dbReference>
<comment type="function">
    <text evidence="1">Participates in various redox reactions through the reversible oxidation of its active center dithiol to a disulfide and catalyzes dithiol-disulfide exchange reactions.</text>
</comment>